<evidence type="ECO:0000256" key="2">
    <source>
        <dbReference type="ARBA" id="ARBA00022786"/>
    </source>
</evidence>
<dbReference type="SMART" id="SM00512">
    <property type="entry name" value="Skp1"/>
    <property type="match status" value="1"/>
</dbReference>
<reference evidence="7" key="1">
    <citation type="submission" date="2022-11" db="UniProtKB">
        <authorList>
            <consortium name="WormBaseParasite"/>
        </authorList>
    </citation>
    <scope>IDENTIFICATION</scope>
</reference>
<dbReference type="InterPro" id="IPR001232">
    <property type="entry name" value="SKP1-like"/>
</dbReference>
<dbReference type="InterPro" id="IPR016072">
    <property type="entry name" value="Skp1_comp_dimer"/>
</dbReference>
<feature type="domain" description="SKP1 component POZ" evidence="5">
    <location>
        <begin position="9"/>
        <end position="71"/>
    </location>
</feature>
<dbReference type="Pfam" id="PF01466">
    <property type="entry name" value="Skp1"/>
    <property type="match status" value="1"/>
</dbReference>
<organism evidence="6 7">
    <name type="scientific">Ditylenchus dipsaci</name>
    <dbReference type="NCBI Taxonomy" id="166011"/>
    <lineage>
        <taxon>Eukaryota</taxon>
        <taxon>Metazoa</taxon>
        <taxon>Ecdysozoa</taxon>
        <taxon>Nematoda</taxon>
        <taxon>Chromadorea</taxon>
        <taxon>Rhabditida</taxon>
        <taxon>Tylenchina</taxon>
        <taxon>Tylenchomorpha</taxon>
        <taxon>Sphaerularioidea</taxon>
        <taxon>Anguinidae</taxon>
        <taxon>Anguininae</taxon>
        <taxon>Ditylenchus</taxon>
    </lineage>
</organism>
<evidence type="ECO:0000256" key="1">
    <source>
        <dbReference type="ARBA" id="ARBA00009993"/>
    </source>
</evidence>
<name>A0A915EJI4_9BILA</name>
<dbReference type="PANTHER" id="PTHR11165">
    <property type="entry name" value="SKP1"/>
    <property type="match status" value="1"/>
</dbReference>
<comment type="function">
    <text evidence="3">Probable essential component of SCF (SKP1-CUL1-F-box protein) E3 ubiquitin-protein ligase complexes, which mediate the ubiquitination and subsequent proteasomal degradation of target proteins. Regulates cell proliferation during embryonic and larval development.</text>
</comment>
<keyword evidence="2 3" id="KW-0833">Ubl conjugation pathway</keyword>
<evidence type="ECO:0000259" key="4">
    <source>
        <dbReference type="Pfam" id="PF01466"/>
    </source>
</evidence>
<evidence type="ECO:0000313" key="6">
    <source>
        <dbReference type="Proteomes" id="UP000887574"/>
    </source>
</evidence>
<keyword evidence="6" id="KW-1185">Reference proteome</keyword>
<proteinExistence type="inferred from homology"/>
<dbReference type="AlphaFoldDB" id="A0A915EJI4"/>
<feature type="domain" description="SKP1 component dimerisation" evidence="4">
    <location>
        <begin position="144"/>
        <end position="169"/>
    </location>
</feature>
<sequence>MENQQEQQMIQCKTKDNEVVNVRLDWLRQSKTFKTMSEDMGLDLDDPNLIFPVSALTTASFQKCMEWCQHHIEVPDAEFARDPITQQAIWFEMNDQEKQFFKIKSKELENLLIAATYLDIRSLYLYAVQAMTAVIMELQAEEHHDELRELLGEPDDLTPEQKEKIKKENVYSLTLTKK</sequence>
<comment type="pathway">
    <text evidence="3">Protein modification; protein ubiquitination.</text>
</comment>
<dbReference type="InterPro" id="IPR011333">
    <property type="entry name" value="SKP1/BTB/POZ_sf"/>
</dbReference>
<comment type="similarity">
    <text evidence="1 3">Belongs to the SKP1 family.</text>
</comment>
<dbReference type="Gene3D" id="3.30.710.10">
    <property type="entry name" value="Potassium Channel Kv1.1, Chain A"/>
    <property type="match status" value="1"/>
</dbReference>
<evidence type="ECO:0000259" key="5">
    <source>
        <dbReference type="Pfam" id="PF03931"/>
    </source>
</evidence>
<dbReference type="GO" id="GO:0006511">
    <property type="term" value="P:ubiquitin-dependent protein catabolic process"/>
    <property type="evidence" value="ECO:0007669"/>
    <property type="project" value="InterPro"/>
</dbReference>
<dbReference type="SUPFAM" id="SSF54695">
    <property type="entry name" value="POZ domain"/>
    <property type="match status" value="1"/>
</dbReference>
<evidence type="ECO:0000256" key="3">
    <source>
        <dbReference type="PIRNR" id="PIRNR028729"/>
    </source>
</evidence>
<dbReference type="Proteomes" id="UP000887574">
    <property type="component" value="Unplaced"/>
</dbReference>
<dbReference type="WBParaSite" id="jg6569">
    <property type="protein sequence ID" value="jg6569"/>
    <property type="gene ID" value="jg6569"/>
</dbReference>
<dbReference type="InterPro" id="IPR016897">
    <property type="entry name" value="SKP1"/>
</dbReference>
<dbReference type="Pfam" id="PF03931">
    <property type="entry name" value="Skp1_POZ"/>
    <property type="match status" value="1"/>
</dbReference>
<evidence type="ECO:0000313" key="7">
    <source>
        <dbReference type="WBParaSite" id="jg6569"/>
    </source>
</evidence>
<accession>A0A915EJI4</accession>
<protein>
    <recommendedName>
        <fullName evidence="3">Skp1-related protein</fullName>
    </recommendedName>
</protein>
<dbReference type="SUPFAM" id="SSF81382">
    <property type="entry name" value="Skp1 dimerisation domain-like"/>
    <property type="match status" value="1"/>
</dbReference>
<dbReference type="InterPro" id="IPR036296">
    <property type="entry name" value="SKP1-like_dim_sf"/>
</dbReference>
<dbReference type="InterPro" id="IPR016073">
    <property type="entry name" value="Skp1_comp_POZ"/>
</dbReference>
<dbReference type="PIRSF" id="PIRSF028729">
    <property type="entry name" value="E3_ubiquit_lig_SCF_Skp"/>
    <property type="match status" value="1"/>
</dbReference>